<name>A0A3M8DV03_9BACL</name>
<feature type="compositionally biased region" description="Basic residues" evidence="1">
    <location>
        <begin position="272"/>
        <end position="284"/>
    </location>
</feature>
<evidence type="ECO:0000313" key="2">
    <source>
        <dbReference type="EMBL" id="RNB91349.1"/>
    </source>
</evidence>
<organism evidence="2 3">
    <name type="scientific">Brevibacillus fluminis</name>
    <dbReference type="NCBI Taxonomy" id="511487"/>
    <lineage>
        <taxon>Bacteria</taxon>
        <taxon>Bacillati</taxon>
        <taxon>Bacillota</taxon>
        <taxon>Bacilli</taxon>
        <taxon>Bacillales</taxon>
        <taxon>Paenibacillaceae</taxon>
        <taxon>Brevibacillus</taxon>
    </lineage>
</organism>
<keyword evidence="3" id="KW-1185">Reference proteome</keyword>
<gene>
    <name evidence="2" type="ORF">EDM56_04720</name>
</gene>
<reference evidence="2 3" key="1">
    <citation type="submission" date="2018-10" db="EMBL/GenBank/DDBJ databases">
        <title>Phylogenomics of Brevibacillus.</title>
        <authorList>
            <person name="Dunlap C."/>
        </authorList>
    </citation>
    <scope>NUCLEOTIDE SEQUENCE [LARGE SCALE GENOMIC DNA]</scope>
    <source>
        <strain evidence="2 3">JCM 15716</strain>
    </source>
</reference>
<proteinExistence type="predicted"/>
<dbReference type="EMBL" id="RHHQ01000005">
    <property type="protein sequence ID" value="RNB91349.1"/>
    <property type="molecule type" value="Genomic_DNA"/>
</dbReference>
<comment type="caution">
    <text evidence="2">The sequence shown here is derived from an EMBL/GenBank/DDBJ whole genome shotgun (WGS) entry which is preliminary data.</text>
</comment>
<accession>A0A3M8DV03</accession>
<evidence type="ECO:0000313" key="3">
    <source>
        <dbReference type="Proteomes" id="UP000271031"/>
    </source>
</evidence>
<dbReference type="AlphaFoldDB" id="A0A3M8DV03"/>
<sequence length="368" mass="41450">MANSFDAATLAGLIGKVLRIYKGGPESKLGKLVGMNGDYLLVDTENEGVIYYNIQHIKSLVEDLKGAPRFPDRPADFYTRYLAPLNLNAVLTGMKYEVIRVDRGGPESRVGRLVAIGTDYFVILTKEDGLLIYQTQHVRSITEEPNQNSKPLNTYPGFVEAATLAGVYTNLNNYWIKINRGGPESVEGVLSDNSADHIVLVKNKEIFRIASDHIRNFSYQDPSLATPDEAEAQANGGGGGGGNNDEKKKGVTTNQGSGDADSGENGNGRRNVWNRKRRKTNARRNRKRFCKKVCLKRMKTIKICFGKRRKTTKICCRKRMKRTKICFRKRMKTNKFCFRNVSKCGNRKVKFIQVLRKAAKRIVRSRCK</sequence>
<feature type="region of interest" description="Disordered" evidence="1">
    <location>
        <begin position="228"/>
        <end position="284"/>
    </location>
</feature>
<dbReference type="RefSeq" id="WP_122916741.1">
    <property type="nucleotide sequence ID" value="NZ_RHHQ01000005.1"/>
</dbReference>
<evidence type="ECO:0000256" key="1">
    <source>
        <dbReference type="SAM" id="MobiDB-lite"/>
    </source>
</evidence>
<dbReference type="Proteomes" id="UP000271031">
    <property type="component" value="Unassembled WGS sequence"/>
</dbReference>
<evidence type="ECO:0008006" key="4">
    <source>
        <dbReference type="Google" id="ProtNLM"/>
    </source>
</evidence>
<protein>
    <recommendedName>
        <fullName evidence="4">DUF2642 domain-containing protein</fullName>
    </recommendedName>
</protein>
<dbReference type="OrthoDB" id="2452727at2"/>